<protein>
    <submittedName>
        <fullName evidence="1">Uncharacterized protein</fullName>
    </submittedName>
</protein>
<keyword evidence="2" id="KW-1185">Reference proteome</keyword>
<dbReference type="EMBL" id="MPTD01000002">
    <property type="protein sequence ID" value="OMD55275.1"/>
    <property type="molecule type" value="Genomic_DNA"/>
</dbReference>
<evidence type="ECO:0000313" key="2">
    <source>
        <dbReference type="Proteomes" id="UP000187313"/>
    </source>
</evidence>
<sequence>MKLKYTCPHCRIKSYSKLWNAETMKKYGTYSDEICEIQQRENNSFHICPNPECRKESEMFKGDLIRIGEEAQ</sequence>
<reference evidence="1 2" key="1">
    <citation type="submission" date="2016-10" db="EMBL/GenBank/DDBJ databases">
        <title>Paenibacillus species isolates.</title>
        <authorList>
            <person name="Beno S.M."/>
        </authorList>
    </citation>
    <scope>NUCLEOTIDE SEQUENCE [LARGE SCALE GENOMIC DNA]</scope>
    <source>
        <strain evidence="1 2">FSL R5-0923</strain>
    </source>
</reference>
<proteinExistence type="predicted"/>
<accession>A0ABX3HXB4</accession>
<evidence type="ECO:0000313" key="1">
    <source>
        <dbReference type="EMBL" id="OMD55275.1"/>
    </source>
</evidence>
<organism evidence="1 2">
    <name type="scientific">Paenibacillus odorifer</name>
    <dbReference type="NCBI Taxonomy" id="189426"/>
    <lineage>
        <taxon>Bacteria</taxon>
        <taxon>Bacillati</taxon>
        <taxon>Bacillota</taxon>
        <taxon>Bacilli</taxon>
        <taxon>Bacillales</taxon>
        <taxon>Paenibacillaceae</taxon>
        <taxon>Paenibacillus</taxon>
    </lineage>
</organism>
<dbReference type="Proteomes" id="UP000187313">
    <property type="component" value="Unassembled WGS sequence"/>
</dbReference>
<gene>
    <name evidence="1" type="ORF">BSK51_04270</name>
</gene>
<comment type="caution">
    <text evidence="1">The sequence shown here is derived from an EMBL/GenBank/DDBJ whole genome shotgun (WGS) entry which is preliminary data.</text>
</comment>
<name>A0ABX3HXB4_9BACL</name>
<dbReference type="RefSeq" id="WP_076298317.1">
    <property type="nucleotide sequence ID" value="NZ_MPTD01000002.1"/>
</dbReference>